<dbReference type="RefSeq" id="XP_031890248.1">
    <property type="nucleotide sequence ID" value="XM_032030227.1"/>
</dbReference>
<protein>
    <submittedName>
        <fullName evidence="2">Uncharacterized protein</fullName>
    </submittedName>
</protein>
<evidence type="ECO:0000313" key="2">
    <source>
        <dbReference type="EMBL" id="KAF4479057.1"/>
    </source>
</evidence>
<name>A0A7J6IRU0_COLFN</name>
<reference evidence="2 3" key="2">
    <citation type="submission" date="2020-04" db="EMBL/GenBank/DDBJ databases">
        <title>Genome sequencing and assembly of multiple isolates from the Colletotrichum gloeosporioides species complex.</title>
        <authorList>
            <person name="Gan P."/>
            <person name="Shirasu K."/>
        </authorList>
    </citation>
    <scope>NUCLEOTIDE SEQUENCE [LARGE SCALE GENOMIC DNA]</scope>
    <source>
        <strain evidence="2 3">Nara gc5</strain>
    </source>
</reference>
<proteinExistence type="predicted"/>
<evidence type="ECO:0000256" key="1">
    <source>
        <dbReference type="SAM" id="MobiDB-lite"/>
    </source>
</evidence>
<feature type="region of interest" description="Disordered" evidence="1">
    <location>
        <begin position="57"/>
        <end position="76"/>
    </location>
</feature>
<organism evidence="2 3">
    <name type="scientific">Colletotrichum fructicola (strain Nara gc5)</name>
    <name type="common">Anthracnose fungus</name>
    <name type="synonym">Colletotrichum gloeosporioides (strain Nara gc5)</name>
    <dbReference type="NCBI Taxonomy" id="1213859"/>
    <lineage>
        <taxon>Eukaryota</taxon>
        <taxon>Fungi</taxon>
        <taxon>Dikarya</taxon>
        <taxon>Ascomycota</taxon>
        <taxon>Pezizomycotina</taxon>
        <taxon>Sordariomycetes</taxon>
        <taxon>Hypocreomycetidae</taxon>
        <taxon>Glomerellales</taxon>
        <taxon>Glomerellaceae</taxon>
        <taxon>Colletotrichum</taxon>
        <taxon>Colletotrichum gloeosporioides species complex</taxon>
    </lineage>
</organism>
<evidence type="ECO:0000313" key="3">
    <source>
        <dbReference type="Proteomes" id="UP000011096"/>
    </source>
</evidence>
<accession>A0A7J6IRU0</accession>
<gene>
    <name evidence="2" type="ORF">CGGC5_v012645</name>
</gene>
<comment type="caution">
    <text evidence="2">The sequence shown here is derived from an EMBL/GenBank/DDBJ whole genome shotgun (WGS) entry which is preliminary data.</text>
</comment>
<keyword evidence="3" id="KW-1185">Reference proteome</keyword>
<dbReference type="Proteomes" id="UP000011096">
    <property type="component" value="Unassembled WGS sequence"/>
</dbReference>
<dbReference type="AlphaFoldDB" id="A0A7J6IRU0"/>
<reference evidence="2 3" key="1">
    <citation type="submission" date="2012-08" db="EMBL/GenBank/DDBJ databases">
        <authorList>
            <person name="Gan P.H.P."/>
            <person name="Ikeda K."/>
            <person name="Irieda H."/>
            <person name="Narusaka M."/>
            <person name="O'Connell R.J."/>
            <person name="Narusaka Y."/>
            <person name="Takano Y."/>
            <person name="Kubo Y."/>
            <person name="Shirasu K."/>
        </authorList>
    </citation>
    <scope>NUCLEOTIDE SEQUENCE [LARGE SCALE GENOMIC DNA]</scope>
    <source>
        <strain evidence="2 3">Nara gc5</strain>
    </source>
</reference>
<dbReference type="InParanoid" id="A0A7J6IRU0"/>
<dbReference type="EMBL" id="ANPB02000007">
    <property type="protein sequence ID" value="KAF4479057.1"/>
    <property type="molecule type" value="Genomic_DNA"/>
</dbReference>
<sequence>MQRQKVILKARYPDISTLIQRLRVIFPDDPDISCKHVRGHYHVKLLRTLTQDEMKSLEIESPDHYSDNHTLSQQTG</sequence>
<feature type="compositionally biased region" description="Basic and acidic residues" evidence="1">
    <location>
        <begin position="57"/>
        <end position="67"/>
    </location>
</feature>
<dbReference type="GeneID" id="43614299"/>